<keyword evidence="4 7" id="KW-1133">Transmembrane helix</keyword>
<feature type="transmembrane region" description="Helical" evidence="7">
    <location>
        <begin position="380"/>
        <end position="401"/>
    </location>
</feature>
<feature type="compositionally biased region" description="Basic and acidic residues" evidence="6">
    <location>
        <begin position="1"/>
        <end position="14"/>
    </location>
</feature>
<evidence type="ECO:0000256" key="1">
    <source>
        <dbReference type="ARBA" id="ARBA00004141"/>
    </source>
</evidence>
<dbReference type="PANTHER" id="PTHR43791">
    <property type="entry name" value="PERMEASE-RELATED"/>
    <property type="match status" value="1"/>
</dbReference>
<evidence type="ECO:0000256" key="5">
    <source>
        <dbReference type="ARBA" id="ARBA00023136"/>
    </source>
</evidence>
<comment type="caution">
    <text evidence="8">The sequence shown here is derived from an EMBL/GenBank/DDBJ whole genome shotgun (WGS) entry which is preliminary data.</text>
</comment>
<proteinExistence type="predicted"/>
<feature type="transmembrane region" description="Helical" evidence="7">
    <location>
        <begin position="321"/>
        <end position="339"/>
    </location>
</feature>
<dbReference type="PANTHER" id="PTHR43791:SF9">
    <property type="entry name" value="MAJOR FACILITATOR-TYPE TRANSPORTER HXNP"/>
    <property type="match status" value="1"/>
</dbReference>
<dbReference type="GO" id="GO:0016020">
    <property type="term" value="C:membrane"/>
    <property type="evidence" value="ECO:0007669"/>
    <property type="project" value="UniProtKB-SubCell"/>
</dbReference>
<evidence type="ECO:0000256" key="4">
    <source>
        <dbReference type="ARBA" id="ARBA00022989"/>
    </source>
</evidence>
<sequence length="558" mass="61340">MASSLDPREAEDTKTGPAAGDGEKPQQHVSSAATASSSWEADREMVVGSTAVFVDKVAERSYGAEWADGLIGWLTVQMYFFNSVDRSNLGNAKTDGMDKDLGFVGEQYSLLILLFYVPNGLCDLPLNMLTKRWSGKVMLPGFYGSAFEAGFFAGAVFYLTLFYTRGELGFRIAIFFGSALLAAAFSGLISFGAMTVVVALVAFFWLPASSASAWFLTPAEKAAALARTRRDASGAASEEYDVGAMFRSWRSWKFIPWCVISFTYPVAFATVSNFLPQIVARLGYSTIKTNLWTVAPNAVGFCFLLLVTWSSDRLRERTFHIIFSLAVSLAGLIILAAIDPLARPAVAYAATFLLAAGAYIPSCLVHSWHNNNNLSENARAATTGLLVGLGNLGGILSAATFRTEYAPAYIPTLVATACCNVTCMIFTLGLGGWMKWENRRRDRLMGSPLVQCRDASFSASSAFSSTCRPRSHPFQTRKVYALCWECRRQRDALLSEAEHRGEEVRFEEWKWRMKYQSPQAEESSWGKWEASSGQRSSRIGRMSDMIKSGLRKSGGEKK</sequence>
<feature type="transmembrane region" description="Helical" evidence="7">
    <location>
        <begin position="413"/>
        <end position="433"/>
    </location>
</feature>
<comment type="subcellular location">
    <subcellularLocation>
        <location evidence="1">Membrane</location>
        <topology evidence="1">Multi-pass membrane protein</topology>
    </subcellularLocation>
</comment>
<organism evidence="8 9">
    <name type="scientific">Lasiodiplodia theobromae</name>
    <dbReference type="NCBI Taxonomy" id="45133"/>
    <lineage>
        <taxon>Eukaryota</taxon>
        <taxon>Fungi</taxon>
        <taxon>Dikarya</taxon>
        <taxon>Ascomycota</taxon>
        <taxon>Pezizomycotina</taxon>
        <taxon>Dothideomycetes</taxon>
        <taxon>Dothideomycetes incertae sedis</taxon>
        <taxon>Botryosphaeriales</taxon>
        <taxon>Botryosphaeriaceae</taxon>
        <taxon>Lasiodiplodia</taxon>
    </lineage>
</organism>
<gene>
    <name evidence="8" type="ORF">DBV05_g3517</name>
</gene>
<keyword evidence="3 7" id="KW-0812">Transmembrane</keyword>
<feature type="transmembrane region" description="Helical" evidence="7">
    <location>
        <begin position="141"/>
        <end position="161"/>
    </location>
</feature>
<evidence type="ECO:0000256" key="6">
    <source>
        <dbReference type="SAM" id="MobiDB-lite"/>
    </source>
</evidence>
<dbReference type="SUPFAM" id="SSF103473">
    <property type="entry name" value="MFS general substrate transporter"/>
    <property type="match status" value="1"/>
</dbReference>
<dbReference type="InterPro" id="IPR011701">
    <property type="entry name" value="MFS"/>
</dbReference>
<feature type="region of interest" description="Disordered" evidence="6">
    <location>
        <begin position="1"/>
        <end position="37"/>
    </location>
</feature>
<dbReference type="GO" id="GO:0022857">
    <property type="term" value="F:transmembrane transporter activity"/>
    <property type="evidence" value="ECO:0007669"/>
    <property type="project" value="InterPro"/>
</dbReference>
<dbReference type="Pfam" id="PF07690">
    <property type="entry name" value="MFS_1"/>
    <property type="match status" value="1"/>
</dbReference>
<dbReference type="AlphaFoldDB" id="A0A5N5DIS0"/>
<feature type="transmembrane region" description="Helical" evidence="7">
    <location>
        <begin position="254"/>
        <end position="271"/>
    </location>
</feature>
<dbReference type="FunFam" id="1.20.1250.20:FF:000013">
    <property type="entry name" value="MFS general substrate transporter"/>
    <property type="match status" value="1"/>
</dbReference>
<evidence type="ECO:0000256" key="7">
    <source>
        <dbReference type="SAM" id="Phobius"/>
    </source>
</evidence>
<keyword evidence="5 7" id="KW-0472">Membrane</keyword>
<dbReference type="Gene3D" id="1.20.1250.20">
    <property type="entry name" value="MFS general substrate transporter like domains"/>
    <property type="match status" value="2"/>
</dbReference>
<dbReference type="OrthoDB" id="2985014at2759"/>
<evidence type="ECO:0000256" key="2">
    <source>
        <dbReference type="ARBA" id="ARBA00022448"/>
    </source>
</evidence>
<evidence type="ECO:0000313" key="9">
    <source>
        <dbReference type="Proteomes" id="UP000325902"/>
    </source>
</evidence>
<evidence type="ECO:0000256" key="3">
    <source>
        <dbReference type="ARBA" id="ARBA00022692"/>
    </source>
</evidence>
<keyword evidence="9" id="KW-1185">Reference proteome</keyword>
<name>A0A5N5DIS0_9PEZI</name>
<protein>
    <submittedName>
        <fullName evidence="8">Putative transporter</fullName>
    </submittedName>
</protein>
<feature type="transmembrane region" description="Helical" evidence="7">
    <location>
        <begin position="291"/>
        <end position="309"/>
    </location>
</feature>
<feature type="region of interest" description="Disordered" evidence="6">
    <location>
        <begin position="517"/>
        <end position="558"/>
    </location>
</feature>
<feature type="transmembrane region" description="Helical" evidence="7">
    <location>
        <begin position="173"/>
        <end position="206"/>
    </location>
</feature>
<keyword evidence="2" id="KW-0813">Transport</keyword>
<dbReference type="Proteomes" id="UP000325902">
    <property type="component" value="Unassembled WGS sequence"/>
</dbReference>
<feature type="transmembrane region" description="Helical" evidence="7">
    <location>
        <begin position="345"/>
        <end position="368"/>
    </location>
</feature>
<dbReference type="EMBL" id="VCHE01000015">
    <property type="protein sequence ID" value="KAB2577786.1"/>
    <property type="molecule type" value="Genomic_DNA"/>
</dbReference>
<dbReference type="InterPro" id="IPR036259">
    <property type="entry name" value="MFS_trans_sf"/>
</dbReference>
<evidence type="ECO:0000313" key="8">
    <source>
        <dbReference type="EMBL" id="KAB2577786.1"/>
    </source>
</evidence>
<reference evidence="8 9" key="1">
    <citation type="journal article" date="2019" name="Sci. Rep.">
        <title>A multi-omics analysis of the grapevine pathogen Lasiodiplodia theobromae reveals that temperature affects the expression of virulence- and pathogenicity-related genes.</title>
        <authorList>
            <person name="Felix C."/>
            <person name="Meneses R."/>
            <person name="Goncalves M.F.M."/>
            <person name="Tilleman L."/>
            <person name="Duarte A.S."/>
            <person name="Jorrin-Novo J.V."/>
            <person name="Van de Peer Y."/>
            <person name="Deforce D."/>
            <person name="Van Nieuwerburgh F."/>
            <person name="Esteves A.C."/>
            <person name="Alves A."/>
        </authorList>
    </citation>
    <scope>NUCLEOTIDE SEQUENCE [LARGE SCALE GENOMIC DNA]</scope>
    <source>
        <strain evidence="8 9">LA-SOL3</strain>
    </source>
</reference>
<accession>A0A5N5DIS0</accession>